<accession>A0A2Z7D310</accession>
<organism evidence="1 2">
    <name type="scientific">Dorcoceras hygrometricum</name>
    <dbReference type="NCBI Taxonomy" id="472368"/>
    <lineage>
        <taxon>Eukaryota</taxon>
        <taxon>Viridiplantae</taxon>
        <taxon>Streptophyta</taxon>
        <taxon>Embryophyta</taxon>
        <taxon>Tracheophyta</taxon>
        <taxon>Spermatophyta</taxon>
        <taxon>Magnoliopsida</taxon>
        <taxon>eudicotyledons</taxon>
        <taxon>Gunneridae</taxon>
        <taxon>Pentapetalae</taxon>
        <taxon>asterids</taxon>
        <taxon>lamiids</taxon>
        <taxon>Lamiales</taxon>
        <taxon>Gesneriaceae</taxon>
        <taxon>Didymocarpoideae</taxon>
        <taxon>Trichosporeae</taxon>
        <taxon>Loxocarpinae</taxon>
        <taxon>Dorcoceras</taxon>
    </lineage>
</organism>
<keyword evidence="2" id="KW-1185">Reference proteome</keyword>
<dbReference type="EMBL" id="KQ991648">
    <property type="protein sequence ID" value="KZV51414.1"/>
    <property type="molecule type" value="Genomic_DNA"/>
</dbReference>
<evidence type="ECO:0000313" key="2">
    <source>
        <dbReference type="Proteomes" id="UP000250235"/>
    </source>
</evidence>
<protein>
    <submittedName>
        <fullName evidence="1">Uncharacterized protein</fullName>
    </submittedName>
</protein>
<dbReference type="AlphaFoldDB" id="A0A2Z7D310"/>
<evidence type="ECO:0000313" key="1">
    <source>
        <dbReference type="EMBL" id="KZV51414.1"/>
    </source>
</evidence>
<dbReference type="Proteomes" id="UP000250235">
    <property type="component" value="Unassembled WGS sequence"/>
</dbReference>
<gene>
    <name evidence="1" type="ORF">F511_20578</name>
</gene>
<reference evidence="1 2" key="1">
    <citation type="journal article" date="2015" name="Proc. Natl. Acad. Sci. U.S.A.">
        <title>The resurrection genome of Boea hygrometrica: A blueprint for survival of dehydration.</title>
        <authorList>
            <person name="Xiao L."/>
            <person name="Yang G."/>
            <person name="Zhang L."/>
            <person name="Yang X."/>
            <person name="Zhao S."/>
            <person name="Ji Z."/>
            <person name="Zhou Q."/>
            <person name="Hu M."/>
            <person name="Wang Y."/>
            <person name="Chen M."/>
            <person name="Xu Y."/>
            <person name="Jin H."/>
            <person name="Xiao X."/>
            <person name="Hu G."/>
            <person name="Bao F."/>
            <person name="Hu Y."/>
            <person name="Wan P."/>
            <person name="Li L."/>
            <person name="Deng X."/>
            <person name="Kuang T."/>
            <person name="Xiang C."/>
            <person name="Zhu J.K."/>
            <person name="Oliver M.J."/>
            <person name="He Y."/>
        </authorList>
    </citation>
    <scope>NUCLEOTIDE SEQUENCE [LARGE SCALE GENOMIC DNA]</scope>
    <source>
        <strain evidence="2">cv. XS01</strain>
    </source>
</reference>
<name>A0A2Z7D310_9LAMI</name>
<sequence length="262" mass="28505">MSFVERFCGKVADGKGRSFDAVTEERFDVMVAISVGLRVNWSNVLFAILTSMVASPSCQSQGYTIQIGNLLETFIGVDLGEFMARHPLKVLNVKSVHTYKMENYSVVSEFVEAKHQIGDEEKIVAKKKPKSHEDSRSNELKKKWIKKRKAIDGGESITMKKPVVEGSRPIKVRSDTSLEAAERPSPAGFIADAHPVDGADGCVGQMVVENIHLEDPSPEVVGDSGVEAQVEVVVAGTTSVVGGSSSGGFLCSLEWWPSQKDY</sequence>
<proteinExistence type="predicted"/>